<gene>
    <name evidence="1" type="ordered locus">ACIAD2808</name>
</gene>
<dbReference type="AlphaFoldDB" id="Q6F8R9"/>
<evidence type="ECO:0000313" key="1">
    <source>
        <dbReference type="EMBL" id="CAG69546.1"/>
    </source>
</evidence>
<accession>Q6F8R9</accession>
<dbReference type="OrthoDB" id="6713534at2"/>
<sequence>MTSVHQEGLNMKRFISMVMMCVWLCGCDSQPPVFVDFEELQPNNFFSSSTHKTQISIQALETIKIYSLQVNRGHCPLIHSRIPHAELHYGQKISAVVACEELDIREITVNTDQGMFTFNF</sequence>
<name>Q6F8R9_ACIAD</name>
<evidence type="ECO:0000313" key="2">
    <source>
        <dbReference type="Proteomes" id="UP000000430"/>
    </source>
</evidence>
<reference evidence="1 2" key="1">
    <citation type="journal article" date="2004" name="Nucleic Acids Res.">
        <title>Unique features revealed by the genome sequence of Acinetobacter sp. ADP1, a versatile and naturally transformation competent bacterium.</title>
        <authorList>
            <person name="Barbe V."/>
            <person name="Vallenet D."/>
            <person name="Fonknechten N."/>
            <person name="Kreimeyer A."/>
            <person name="Oztas S."/>
            <person name="Labarre L."/>
            <person name="Cruveiller S."/>
            <person name="Robert C."/>
            <person name="Duprat S."/>
            <person name="Wincker P."/>
            <person name="Ornston L.N."/>
            <person name="Weissenbach J."/>
            <person name="Marliere P."/>
            <person name="Cohen G.N."/>
            <person name="Medigue C."/>
        </authorList>
    </citation>
    <scope>NUCLEOTIDE SEQUENCE [LARGE SCALE GENOMIC DNA]</scope>
    <source>
        <strain evidence="2">ATCC 33305 / BD413 / ADP1</strain>
    </source>
</reference>
<dbReference type="Proteomes" id="UP000000430">
    <property type="component" value="Chromosome"/>
</dbReference>
<dbReference type="HOGENOM" id="CLU_2044570_0_0_6"/>
<dbReference type="EMBL" id="CR543861">
    <property type="protein sequence ID" value="CAG69546.1"/>
    <property type="molecule type" value="Genomic_DNA"/>
</dbReference>
<dbReference type="BioCyc" id="ASP62977:ACIAD_RS12675-MONOMER"/>
<dbReference type="KEGG" id="aci:ACIAD2808"/>
<proteinExistence type="predicted"/>
<protein>
    <submittedName>
        <fullName evidence="1">Uncharacterized protein</fullName>
    </submittedName>
</protein>
<organism evidence="1 2">
    <name type="scientific">Acinetobacter baylyi (strain ATCC 33305 / BD413 / ADP1)</name>
    <dbReference type="NCBI Taxonomy" id="62977"/>
    <lineage>
        <taxon>Bacteria</taxon>
        <taxon>Pseudomonadati</taxon>
        <taxon>Pseudomonadota</taxon>
        <taxon>Gammaproteobacteria</taxon>
        <taxon>Moraxellales</taxon>
        <taxon>Moraxellaceae</taxon>
        <taxon>Acinetobacter</taxon>
    </lineage>
</organism>